<keyword evidence="1" id="KW-1133">Transmembrane helix</keyword>
<feature type="transmembrane region" description="Helical" evidence="1">
    <location>
        <begin position="40"/>
        <end position="60"/>
    </location>
</feature>
<dbReference type="EMBL" id="BMNC01000006">
    <property type="protein sequence ID" value="GGN02439.1"/>
    <property type="molecule type" value="Genomic_DNA"/>
</dbReference>
<sequence length="142" mass="14924">MKNPLATAFLWLALAAMLVQTVASWVSEPAAEMNQGHFVLLALAAVGALVVNAGTAGLLVGQLSTKRGANLVTALAVLPSLLWHGFALLTVTGVASRENLFWVNVVPETRFNVGYHAVLSAVFAVVLVVSIQPRRAGVPQRA</sequence>
<name>A0ABQ2I8B9_9PSEU</name>
<accession>A0ABQ2I8B9</accession>
<evidence type="ECO:0000256" key="1">
    <source>
        <dbReference type="SAM" id="Phobius"/>
    </source>
</evidence>
<comment type="caution">
    <text evidence="2">The sequence shown here is derived from an EMBL/GenBank/DDBJ whole genome shotgun (WGS) entry which is preliminary data.</text>
</comment>
<keyword evidence="1" id="KW-0812">Transmembrane</keyword>
<evidence type="ECO:0000313" key="3">
    <source>
        <dbReference type="Proteomes" id="UP000597656"/>
    </source>
</evidence>
<keyword evidence="1" id="KW-0472">Membrane</keyword>
<reference evidence="3" key="1">
    <citation type="journal article" date="2019" name="Int. J. Syst. Evol. Microbiol.">
        <title>The Global Catalogue of Microorganisms (GCM) 10K type strain sequencing project: providing services to taxonomists for standard genome sequencing and annotation.</title>
        <authorList>
            <consortium name="The Broad Institute Genomics Platform"/>
            <consortium name="The Broad Institute Genome Sequencing Center for Infectious Disease"/>
            <person name="Wu L."/>
            <person name="Ma J."/>
        </authorList>
    </citation>
    <scope>NUCLEOTIDE SEQUENCE [LARGE SCALE GENOMIC DNA]</scope>
    <source>
        <strain evidence="3">CGMCC 4.7319</strain>
    </source>
</reference>
<dbReference type="Proteomes" id="UP000597656">
    <property type="component" value="Unassembled WGS sequence"/>
</dbReference>
<protein>
    <recommendedName>
        <fullName evidence="4">Transmembrane protein</fullName>
    </recommendedName>
</protein>
<organism evidence="2 3">
    <name type="scientific">Lentzea pudingi</name>
    <dbReference type="NCBI Taxonomy" id="1789439"/>
    <lineage>
        <taxon>Bacteria</taxon>
        <taxon>Bacillati</taxon>
        <taxon>Actinomycetota</taxon>
        <taxon>Actinomycetes</taxon>
        <taxon>Pseudonocardiales</taxon>
        <taxon>Pseudonocardiaceae</taxon>
        <taxon>Lentzea</taxon>
    </lineage>
</organism>
<feature type="transmembrane region" description="Helical" evidence="1">
    <location>
        <begin position="72"/>
        <end position="93"/>
    </location>
</feature>
<evidence type="ECO:0008006" key="4">
    <source>
        <dbReference type="Google" id="ProtNLM"/>
    </source>
</evidence>
<proteinExistence type="predicted"/>
<dbReference type="RefSeq" id="WP_189156908.1">
    <property type="nucleotide sequence ID" value="NZ_BMNC01000006.1"/>
</dbReference>
<keyword evidence="3" id="KW-1185">Reference proteome</keyword>
<gene>
    <name evidence="2" type="ORF">GCM10011609_46640</name>
</gene>
<feature type="transmembrane region" description="Helical" evidence="1">
    <location>
        <begin position="113"/>
        <end position="131"/>
    </location>
</feature>
<evidence type="ECO:0000313" key="2">
    <source>
        <dbReference type="EMBL" id="GGN02439.1"/>
    </source>
</evidence>